<evidence type="ECO:0000313" key="1">
    <source>
        <dbReference type="EMBL" id="KAK8406902.1"/>
    </source>
</evidence>
<keyword evidence="2" id="KW-1185">Reference proteome</keyword>
<protein>
    <submittedName>
        <fullName evidence="1">Uncharacterized protein</fullName>
    </submittedName>
</protein>
<organism evidence="1 2">
    <name type="scientific">Scylla paramamosain</name>
    <name type="common">Mud crab</name>
    <dbReference type="NCBI Taxonomy" id="85552"/>
    <lineage>
        <taxon>Eukaryota</taxon>
        <taxon>Metazoa</taxon>
        <taxon>Ecdysozoa</taxon>
        <taxon>Arthropoda</taxon>
        <taxon>Crustacea</taxon>
        <taxon>Multicrustacea</taxon>
        <taxon>Malacostraca</taxon>
        <taxon>Eumalacostraca</taxon>
        <taxon>Eucarida</taxon>
        <taxon>Decapoda</taxon>
        <taxon>Pleocyemata</taxon>
        <taxon>Brachyura</taxon>
        <taxon>Eubrachyura</taxon>
        <taxon>Portunoidea</taxon>
        <taxon>Portunidae</taxon>
        <taxon>Portuninae</taxon>
        <taxon>Scylla</taxon>
    </lineage>
</organism>
<dbReference type="EMBL" id="JARAKH010000002">
    <property type="protein sequence ID" value="KAK8406902.1"/>
    <property type="molecule type" value="Genomic_DNA"/>
</dbReference>
<reference evidence="1 2" key="1">
    <citation type="submission" date="2023-03" db="EMBL/GenBank/DDBJ databases">
        <title>High-quality genome of Scylla paramamosain provides insights in environmental adaptation.</title>
        <authorList>
            <person name="Zhang L."/>
        </authorList>
    </citation>
    <scope>NUCLEOTIDE SEQUENCE [LARGE SCALE GENOMIC DNA]</scope>
    <source>
        <strain evidence="1">LZ_2023a</strain>
        <tissue evidence="1">Muscle</tissue>
    </source>
</reference>
<accession>A0AAW0V3J9</accession>
<gene>
    <name evidence="1" type="ORF">O3P69_007457</name>
</gene>
<sequence length="144" mass="16869">MVYQIFRELRVQRRYTELRDHEALPEKVWLYPEEGWARASCNSHWLLKTPWWSRRHCHILEVEGTRRHKTVGRVVPTREGEVVVEGTFRGHQDGDFRLVLTSAALTPADQRLGYLMTGSLERGDRKLGKWQTTHLAVTKRSGFS</sequence>
<dbReference type="AlphaFoldDB" id="A0AAW0V3J9"/>
<evidence type="ECO:0000313" key="2">
    <source>
        <dbReference type="Proteomes" id="UP001487740"/>
    </source>
</evidence>
<dbReference type="Proteomes" id="UP001487740">
    <property type="component" value="Unassembled WGS sequence"/>
</dbReference>
<name>A0AAW0V3J9_SCYPA</name>
<proteinExistence type="predicted"/>
<comment type="caution">
    <text evidence="1">The sequence shown here is derived from an EMBL/GenBank/DDBJ whole genome shotgun (WGS) entry which is preliminary data.</text>
</comment>